<dbReference type="InterPro" id="IPR039425">
    <property type="entry name" value="RNA_pol_sigma-70-like"/>
</dbReference>
<keyword evidence="3" id="KW-0731">Sigma factor</keyword>
<evidence type="ECO:0000256" key="2">
    <source>
        <dbReference type="ARBA" id="ARBA00023015"/>
    </source>
</evidence>
<evidence type="ECO:0000259" key="5">
    <source>
        <dbReference type="Pfam" id="PF04542"/>
    </source>
</evidence>
<evidence type="ECO:0000256" key="4">
    <source>
        <dbReference type="ARBA" id="ARBA00023163"/>
    </source>
</evidence>
<dbReference type="InterPro" id="IPR013325">
    <property type="entry name" value="RNA_pol_sigma_r2"/>
</dbReference>
<dbReference type="InterPro" id="IPR014284">
    <property type="entry name" value="RNA_pol_sigma-70_dom"/>
</dbReference>
<dbReference type="STRING" id="930152.SAMN05216565_1275"/>
<keyword evidence="2" id="KW-0805">Transcription regulation</keyword>
<dbReference type="AlphaFoldDB" id="A0A1H0X2S6"/>
<feature type="domain" description="RNA polymerase sigma-70 region 2" evidence="5">
    <location>
        <begin position="22"/>
        <end position="88"/>
    </location>
</feature>
<dbReference type="GO" id="GO:0016987">
    <property type="term" value="F:sigma factor activity"/>
    <property type="evidence" value="ECO:0007669"/>
    <property type="project" value="UniProtKB-KW"/>
</dbReference>
<dbReference type="CDD" id="cd06171">
    <property type="entry name" value="Sigma70_r4"/>
    <property type="match status" value="1"/>
</dbReference>
<gene>
    <name evidence="7" type="ORF">SAMN05216565_1275</name>
</gene>
<dbReference type="GO" id="GO:0006352">
    <property type="term" value="P:DNA-templated transcription initiation"/>
    <property type="evidence" value="ECO:0007669"/>
    <property type="project" value="InterPro"/>
</dbReference>
<dbReference type="InterPro" id="IPR013324">
    <property type="entry name" value="RNA_pol_sigma_r3/r4-like"/>
</dbReference>
<dbReference type="PANTHER" id="PTHR43133:SF51">
    <property type="entry name" value="RNA POLYMERASE SIGMA FACTOR"/>
    <property type="match status" value="1"/>
</dbReference>
<dbReference type="InterPro" id="IPR007627">
    <property type="entry name" value="RNA_pol_sigma70_r2"/>
</dbReference>
<dbReference type="EMBL" id="FNJU01000027">
    <property type="protein sequence ID" value="SDP97254.1"/>
    <property type="molecule type" value="Genomic_DNA"/>
</dbReference>
<comment type="similarity">
    <text evidence="1">Belongs to the sigma-70 factor family. ECF subfamily.</text>
</comment>
<dbReference type="Pfam" id="PF08281">
    <property type="entry name" value="Sigma70_r4_2"/>
    <property type="match status" value="1"/>
</dbReference>
<evidence type="ECO:0000313" key="8">
    <source>
        <dbReference type="Proteomes" id="UP000199159"/>
    </source>
</evidence>
<dbReference type="NCBIfam" id="TIGR02937">
    <property type="entry name" value="sigma70-ECF"/>
    <property type="match status" value="1"/>
</dbReference>
<keyword evidence="4" id="KW-0804">Transcription</keyword>
<dbReference type="InterPro" id="IPR036388">
    <property type="entry name" value="WH-like_DNA-bd_sf"/>
</dbReference>
<accession>A0A1H0X2S6</accession>
<dbReference type="GO" id="GO:0003677">
    <property type="term" value="F:DNA binding"/>
    <property type="evidence" value="ECO:0007669"/>
    <property type="project" value="InterPro"/>
</dbReference>
<dbReference type="PANTHER" id="PTHR43133">
    <property type="entry name" value="RNA POLYMERASE ECF-TYPE SIGMA FACTO"/>
    <property type="match status" value="1"/>
</dbReference>
<protein>
    <submittedName>
        <fullName evidence="7">RNA polymerase sigma factor, sigma-70 family</fullName>
    </submittedName>
</protein>
<name>A0A1H0X2S6_9BACI</name>
<dbReference type="SUPFAM" id="SSF88946">
    <property type="entry name" value="Sigma2 domain of RNA polymerase sigma factors"/>
    <property type="match status" value="1"/>
</dbReference>
<dbReference type="RefSeq" id="WP_338011867.1">
    <property type="nucleotide sequence ID" value="NZ_FNJU01000027.1"/>
</dbReference>
<dbReference type="InterPro" id="IPR013249">
    <property type="entry name" value="RNA_pol_sigma70_r4_t2"/>
</dbReference>
<evidence type="ECO:0000313" key="7">
    <source>
        <dbReference type="EMBL" id="SDP97254.1"/>
    </source>
</evidence>
<reference evidence="8" key="1">
    <citation type="submission" date="2016-10" db="EMBL/GenBank/DDBJ databases">
        <authorList>
            <person name="Varghese N."/>
            <person name="Submissions S."/>
        </authorList>
    </citation>
    <scope>NUCLEOTIDE SEQUENCE [LARGE SCALE GENOMIC DNA]</scope>
    <source>
        <strain evidence="8">IBRC-M10078</strain>
    </source>
</reference>
<feature type="domain" description="RNA polymerase sigma factor 70 region 4 type 2" evidence="6">
    <location>
        <begin position="121"/>
        <end position="172"/>
    </location>
</feature>
<dbReference type="Gene3D" id="1.10.10.10">
    <property type="entry name" value="Winged helix-like DNA-binding domain superfamily/Winged helix DNA-binding domain"/>
    <property type="match status" value="1"/>
</dbReference>
<dbReference type="SUPFAM" id="SSF88659">
    <property type="entry name" value="Sigma3 and sigma4 domains of RNA polymerase sigma factors"/>
    <property type="match status" value="1"/>
</dbReference>
<evidence type="ECO:0000256" key="1">
    <source>
        <dbReference type="ARBA" id="ARBA00010641"/>
    </source>
</evidence>
<dbReference type="Pfam" id="PF04542">
    <property type="entry name" value="Sigma70_r2"/>
    <property type="match status" value="1"/>
</dbReference>
<dbReference type="Proteomes" id="UP000199159">
    <property type="component" value="Unassembled WGS sequence"/>
</dbReference>
<keyword evidence="8" id="KW-1185">Reference proteome</keyword>
<evidence type="ECO:0000256" key="3">
    <source>
        <dbReference type="ARBA" id="ARBA00023082"/>
    </source>
</evidence>
<sequence>MIGDEKLIEKAVKGNDQAFRLLIEKYRNYLFKVVYSVVRNEKDAEDVTQEAFIKIYYALPKYQNQGFKTWMTRIAMNTAIDLKRKHARQKESVVEHETLSVLSESEENVVVPLLRKEQQEVVRSRINELPDNYRGVIKDYYITEKNYKQIAQEQQVAVKTVEVKLHRARKWMKKHWKEDDF</sequence>
<organism evidence="7 8">
    <name type="scientific">Litchfieldia salsa</name>
    <dbReference type="NCBI Taxonomy" id="930152"/>
    <lineage>
        <taxon>Bacteria</taxon>
        <taxon>Bacillati</taxon>
        <taxon>Bacillota</taxon>
        <taxon>Bacilli</taxon>
        <taxon>Bacillales</taxon>
        <taxon>Bacillaceae</taxon>
        <taxon>Litchfieldia</taxon>
    </lineage>
</organism>
<proteinExistence type="inferred from homology"/>
<evidence type="ECO:0000259" key="6">
    <source>
        <dbReference type="Pfam" id="PF08281"/>
    </source>
</evidence>
<dbReference type="Gene3D" id="1.10.1740.10">
    <property type="match status" value="1"/>
</dbReference>